<dbReference type="EnsemblPlants" id="QL02p030493:mrna">
    <property type="protein sequence ID" value="QL02p030493:mrna"/>
    <property type="gene ID" value="QL02p030493"/>
</dbReference>
<dbReference type="PANTHER" id="PTHR43215:SF14">
    <property type="entry name" value="RADIAL SPOKE HEAD 1 HOMOLOG"/>
    <property type="match status" value="1"/>
</dbReference>
<dbReference type="InParanoid" id="A0A7N2KUV2"/>
<dbReference type="GO" id="GO:0016020">
    <property type="term" value="C:membrane"/>
    <property type="evidence" value="ECO:0007669"/>
    <property type="project" value="UniProtKB-ARBA"/>
</dbReference>
<evidence type="ECO:0000256" key="1">
    <source>
        <dbReference type="ARBA" id="ARBA00022737"/>
    </source>
</evidence>
<protein>
    <submittedName>
        <fullName evidence="2">Uncharacterized protein</fullName>
    </submittedName>
</protein>
<dbReference type="Gramene" id="QL02p030493:mrna">
    <property type="protein sequence ID" value="QL02p030493:mrna"/>
    <property type="gene ID" value="QL02p030493"/>
</dbReference>
<dbReference type="SMART" id="SM00698">
    <property type="entry name" value="MORN"/>
    <property type="match status" value="6"/>
</dbReference>
<dbReference type="Gene3D" id="2.20.110.10">
    <property type="entry name" value="Histone H3 K4-specific methyltransferase SET7/9 N-terminal domain"/>
    <property type="match status" value="2"/>
</dbReference>
<evidence type="ECO:0000313" key="4">
    <source>
        <dbReference type="Proteomes" id="UP000594261"/>
    </source>
</evidence>
<reference evidence="2" key="2">
    <citation type="submission" date="2021-01" db="UniProtKB">
        <authorList>
            <consortium name="EnsemblPlants"/>
        </authorList>
    </citation>
    <scope>IDENTIFICATION</scope>
</reference>
<dbReference type="Pfam" id="PF02493">
    <property type="entry name" value="MORN"/>
    <property type="match status" value="5"/>
</dbReference>
<dbReference type="GO" id="GO:0005829">
    <property type="term" value="C:cytosol"/>
    <property type="evidence" value="ECO:0007669"/>
    <property type="project" value="TreeGrafter"/>
</dbReference>
<accession>A0A7N2KUV2</accession>
<dbReference type="Gramene" id="QL04p094983:mrna">
    <property type="protein sequence ID" value="QL04p094983:mrna"/>
    <property type="gene ID" value="QL04p094983"/>
</dbReference>
<reference evidence="3 4" key="1">
    <citation type="journal article" date="2016" name="G3 (Bethesda)">
        <title>First Draft Assembly and Annotation of the Genome of a California Endemic Oak Quercus lobata Nee (Fagaceae).</title>
        <authorList>
            <person name="Sork V.L."/>
            <person name="Fitz-Gibbon S.T."/>
            <person name="Puiu D."/>
            <person name="Crepeau M."/>
            <person name="Gugger P.F."/>
            <person name="Sherman R."/>
            <person name="Stevens K."/>
            <person name="Langley C.H."/>
            <person name="Pellegrini M."/>
            <person name="Salzberg S.L."/>
        </authorList>
    </citation>
    <scope>NUCLEOTIDE SEQUENCE [LARGE SCALE GENOMIC DNA]</scope>
    <source>
        <strain evidence="3 4">cv. SW786</strain>
    </source>
</reference>
<evidence type="ECO:0000313" key="3">
    <source>
        <dbReference type="EnsemblPlants" id="QL04p094983:mrna"/>
    </source>
</evidence>
<dbReference type="SUPFAM" id="SSF82185">
    <property type="entry name" value="Histone H3 K4-specific methyltransferase SET7/9 N-terminal domain"/>
    <property type="match status" value="1"/>
</dbReference>
<evidence type="ECO:0000313" key="2">
    <source>
        <dbReference type="EnsemblPlants" id="QL02p030493:mrna"/>
    </source>
</evidence>
<dbReference type="PANTHER" id="PTHR43215">
    <property type="entry name" value="RADIAL SPOKE HEAD 1 HOMOLOG"/>
    <property type="match status" value="1"/>
</dbReference>
<dbReference type="InterPro" id="IPR003409">
    <property type="entry name" value="MORN"/>
</dbReference>
<dbReference type="AlphaFoldDB" id="A0A7N2KUV2"/>
<dbReference type="Proteomes" id="UP000594261">
    <property type="component" value="Chromosome 2"/>
</dbReference>
<organism evidence="2 4">
    <name type="scientific">Quercus lobata</name>
    <name type="common">Valley oak</name>
    <dbReference type="NCBI Taxonomy" id="97700"/>
    <lineage>
        <taxon>Eukaryota</taxon>
        <taxon>Viridiplantae</taxon>
        <taxon>Streptophyta</taxon>
        <taxon>Embryophyta</taxon>
        <taxon>Tracheophyta</taxon>
        <taxon>Spermatophyta</taxon>
        <taxon>Magnoliopsida</taxon>
        <taxon>eudicotyledons</taxon>
        <taxon>Gunneridae</taxon>
        <taxon>Pentapetalae</taxon>
        <taxon>rosids</taxon>
        <taxon>fabids</taxon>
        <taxon>Fagales</taxon>
        <taxon>Fagaceae</taxon>
        <taxon>Quercus</taxon>
    </lineage>
</organism>
<proteinExistence type="predicted"/>
<keyword evidence="4" id="KW-1185">Reference proteome</keyword>
<keyword evidence="1" id="KW-0677">Repeat</keyword>
<sequence>MENALPNGDLYMGSVMENVLHGLGKYLLIDGCMYEGEWRRGKAYADGDTYRGSWSSDWKHGYGHKHYVNGGLYVGLWKRNVQDGHGCYIWNNGNEYIGEWKKGVILGHGVLIWANKNNYNGEWENWVPKGDEVFTWADASCYVGRRNKDLNQMKGAFYPLNGNNNGENLIITMMESSSDGEEFSEDLNLGI</sequence>
<name>A0A7N2KUV2_QUELO</name>
<dbReference type="EnsemblPlants" id="QL04p094983:mrna">
    <property type="protein sequence ID" value="QL04p094983:mrna"/>
    <property type="gene ID" value="QL04p094983"/>
</dbReference>
<dbReference type="OMA" id="GEFKNEN"/>
<dbReference type="Proteomes" id="UP000594261">
    <property type="component" value="Chromosome 4"/>
</dbReference>
<dbReference type="EMBL" id="LRBV02000004">
    <property type="status" value="NOT_ANNOTATED_CDS"/>
    <property type="molecule type" value="Genomic_DNA"/>
</dbReference>